<dbReference type="SUPFAM" id="SSF53955">
    <property type="entry name" value="Lysozyme-like"/>
    <property type="match status" value="1"/>
</dbReference>
<dbReference type="InterPro" id="IPR023346">
    <property type="entry name" value="Lysozyme-like_dom_sf"/>
</dbReference>
<dbReference type="PANTHER" id="PTHR34135">
    <property type="entry name" value="LYSOZYME"/>
    <property type="match status" value="1"/>
</dbReference>
<dbReference type="EMBL" id="CABABW010000002">
    <property type="protein sequence ID" value="VRI33317.1"/>
    <property type="molecule type" value="Genomic_DNA"/>
</dbReference>
<dbReference type="CDD" id="cd16891">
    <property type="entry name" value="CwlT-like"/>
    <property type="match status" value="1"/>
</dbReference>
<evidence type="ECO:0000313" key="4">
    <source>
        <dbReference type="EMBL" id="VRI33317.1"/>
    </source>
</evidence>
<proteinExistence type="predicted"/>
<gene>
    <name evidence="4" type="ORF">SAMEA3381574_00421</name>
</gene>
<dbReference type="RefSeq" id="WP_050263871.1">
    <property type="nucleotide sequence ID" value="NZ_AP026932.1"/>
</dbReference>
<dbReference type="Gene3D" id="1.10.530.10">
    <property type="match status" value="1"/>
</dbReference>
<evidence type="ECO:0000256" key="2">
    <source>
        <dbReference type="ARBA" id="ARBA00073991"/>
    </source>
</evidence>
<sequence>MFKRIRRVLVLAVFLFAGYKAYRVHQDVKQVMTYQPMVREILSEKDTPANEELVLAMIYTETKGKEGDVMQSSESASGSTNTINDNASSIRQGIQTLTGNLYLAQKKGVDIWTAVQAYNFGPAYIDFIAQNGKENTLALAKQYSRETVAPLLGNTTGKTYSYIHPISIFHGAELYVNGGNYYYSRQVRLNLYIIKCFTLFSNIWLDQVFLL</sequence>
<reference evidence="4 5" key="1">
    <citation type="submission" date="2019-04" db="EMBL/GenBank/DDBJ databases">
        <authorList>
            <consortium name="Pathogen Informatics"/>
        </authorList>
    </citation>
    <scope>NUCLEOTIDE SEQUENCE [LARGE SCALE GENOMIC DNA]</scope>
    <source>
        <strain evidence="4 5">GPSC232</strain>
    </source>
</reference>
<dbReference type="GO" id="GO:0009986">
    <property type="term" value="C:cell surface"/>
    <property type="evidence" value="ECO:0007669"/>
    <property type="project" value="UniProtKB-SubCell"/>
</dbReference>
<accession>A0A0T7ZEA2</accession>
<name>A0A0T7ZEA2_STREE</name>
<dbReference type="AlphaFoldDB" id="A0A0T7ZEA2"/>
<dbReference type="GO" id="GO:0016052">
    <property type="term" value="P:carbohydrate catabolic process"/>
    <property type="evidence" value="ECO:0007669"/>
    <property type="project" value="TreeGrafter"/>
</dbReference>
<dbReference type="PANTHER" id="PTHR34135:SF3">
    <property type="entry name" value="PNEUMOCOCCAL VACCINE ANTIGEN A"/>
    <property type="match status" value="1"/>
</dbReference>
<dbReference type="Proteomes" id="UP000304540">
    <property type="component" value="Unassembled WGS sequence"/>
</dbReference>
<comment type="subcellular location">
    <subcellularLocation>
        <location evidence="1">Cell surface</location>
    </subcellularLocation>
</comment>
<dbReference type="Pfam" id="PF13702">
    <property type="entry name" value="Lysozyme_like"/>
    <property type="match status" value="1"/>
</dbReference>
<dbReference type="InterPro" id="IPR047194">
    <property type="entry name" value="CwlT-like_lysozyme"/>
</dbReference>
<evidence type="ECO:0000256" key="1">
    <source>
        <dbReference type="ARBA" id="ARBA00004241"/>
    </source>
</evidence>
<evidence type="ECO:0000259" key="3">
    <source>
        <dbReference type="Pfam" id="PF13702"/>
    </source>
</evidence>
<dbReference type="FunFam" id="1.10.530.10:FF:000013">
    <property type="entry name" value="Pneumococcal vaccine antigen A"/>
    <property type="match status" value="1"/>
</dbReference>
<feature type="domain" description="CwlT-like lysozyme" evidence="3">
    <location>
        <begin position="29"/>
        <end position="190"/>
    </location>
</feature>
<organism evidence="4 5">
    <name type="scientific">Streptococcus pneumoniae</name>
    <dbReference type="NCBI Taxonomy" id="1313"/>
    <lineage>
        <taxon>Bacteria</taxon>
        <taxon>Bacillati</taxon>
        <taxon>Bacillota</taxon>
        <taxon>Bacilli</taxon>
        <taxon>Lactobacillales</taxon>
        <taxon>Streptococcaceae</taxon>
        <taxon>Streptococcus</taxon>
    </lineage>
</organism>
<protein>
    <recommendedName>
        <fullName evidence="2">Pneumococcal vaccine antigen A</fullName>
    </recommendedName>
</protein>
<evidence type="ECO:0000313" key="5">
    <source>
        <dbReference type="Proteomes" id="UP000304540"/>
    </source>
</evidence>